<dbReference type="AlphaFoldDB" id="A0A5J5DLQ8"/>
<organism evidence="1 2">
    <name type="scientific">Etheostoma spectabile</name>
    <name type="common">orangethroat darter</name>
    <dbReference type="NCBI Taxonomy" id="54343"/>
    <lineage>
        <taxon>Eukaryota</taxon>
        <taxon>Metazoa</taxon>
        <taxon>Chordata</taxon>
        <taxon>Craniata</taxon>
        <taxon>Vertebrata</taxon>
        <taxon>Euteleostomi</taxon>
        <taxon>Actinopterygii</taxon>
        <taxon>Neopterygii</taxon>
        <taxon>Teleostei</taxon>
        <taxon>Neoteleostei</taxon>
        <taxon>Acanthomorphata</taxon>
        <taxon>Eupercaria</taxon>
        <taxon>Perciformes</taxon>
        <taxon>Percoidei</taxon>
        <taxon>Percidae</taxon>
        <taxon>Etheostomatinae</taxon>
        <taxon>Etheostoma</taxon>
    </lineage>
</organism>
<dbReference type="EMBL" id="VOFY01000003">
    <property type="protein sequence ID" value="KAA8594305.1"/>
    <property type="molecule type" value="Genomic_DNA"/>
</dbReference>
<reference evidence="1 2" key="1">
    <citation type="submission" date="2019-08" db="EMBL/GenBank/DDBJ databases">
        <title>A chromosome-level genome assembly, high-density linkage maps, and genome scans reveal the genomic architecture of hybrid incompatibilities underlying speciation via character displacement in darters (Percidae: Etheostominae).</title>
        <authorList>
            <person name="Moran R.L."/>
            <person name="Catchen J.M."/>
            <person name="Fuller R.C."/>
        </authorList>
    </citation>
    <scope>NUCLEOTIDE SEQUENCE [LARGE SCALE GENOMIC DNA]</scope>
    <source>
        <strain evidence="1">EspeVRDwgs_2016</strain>
        <tissue evidence="1">Muscle</tissue>
    </source>
</reference>
<evidence type="ECO:0000313" key="2">
    <source>
        <dbReference type="Proteomes" id="UP000327493"/>
    </source>
</evidence>
<proteinExistence type="predicted"/>
<protein>
    <submittedName>
        <fullName evidence="1">Uncharacterized protein</fullName>
    </submittedName>
</protein>
<comment type="caution">
    <text evidence="1">The sequence shown here is derived from an EMBL/GenBank/DDBJ whole genome shotgun (WGS) entry which is preliminary data.</text>
</comment>
<keyword evidence="2" id="KW-1185">Reference proteome</keyword>
<gene>
    <name evidence="1" type="ORF">FQN60_005139</name>
</gene>
<accession>A0A5J5DLQ8</accession>
<sequence>MTLTLSPIPVYSWTRRGPRSCGTKDYSRCGRKGSWEVL</sequence>
<dbReference type="Proteomes" id="UP000327493">
    <property type="component" value="Chromosome 3"/>
</dbReference>
<evidence type="ECO:0000313" key="1">
    <source>
        <dbReference type="EMBL" id="KAA8594305.1"/>
    </source>
</evidence>
<name>A0A5J5DLQ8_9PERO</name>